<keyword evidence="1" id="KW-1133">Transmembrane helix</keyword>
<feature type="transmembrane region" description="Helical" evidence="1">
    <location>
        <begin position="339"/>
        <end position="361"/>
    </location>
</feature>
<evidence type="ECO:0000256" key="1">
    <source>
        <dbReference type="SAM" id="Phobius"/>
    </source>
</evidence>
<keyword evidence="3" id="KW-0808">Transferase</keyword>
<accession>A0ABQ5BGS4</accession>
<keyword evidence="1" id="KW-0472">Membrane</keyword>
<keyword evidence="3" id="KW-0548">Nucleotidyltransferase</keyword>
<protein>
    <submittedName>
        <fullName evidence="3">RNA-directed DNA polymerase, eukaryota, reverse transcriptase zinc-binding domain protein</fullName>
    </submittedName>
</protein>
<keyword evidence="4" id="KW-1185">Reference proteome</keyword>
<name>A0ABQ5BGS4_9ASTR</name>
<dbReference type="PANTHER" id="PTHR33116:SF84">
    <property type="entry name" value="RNA-DIRECTED DNA POLYMERASE"/>
    <property type="match status" value="1"/>
</dbReference>
<feature type="domain" description="Reverse transcriptase zinc-binding" evidence="2">
    <location>
        <begin position="500"/>
        <end position="584"/>
    </location>
</feature>
<gene>
    <name evidence="3" type="ORF">Tco_0859750</name>
</gene>
<dbReference type="Proteomes" id="UP001151760">
    <property type="component" value="Unassembled WGS sequence"/>
</dbReference>
<evidence type="ECO:0000313" key="4">
    <source>
        <dbReference type="Proteomes" id="UP001151760"/>
    </source>
</evidence>
<evidence type="ECO:0000259" key="2">
    <source>
        <dbReference type="Pfam" id="PF13966"/>
    </source>
</evidence>
<sequence>MFRVVKDLKALKKPFKRLAWKDGDIFENIKVLRDRLKDVQSKIDVDPSNKVLREEESSILLMYNDAMCDEEQLLFQKAKIKWLSMGDRNNEFFHRVVKSRNHRNRVNAIHDEDGSRFKGDHVAAQFVKYFQNFLGKNVPVCKIDDMGVLFKNKLRPDEAEFMVRDVSNKEIKQAIFLIDDNKAPGPDGFSAYFYKKAWDIIGNDICSASFLEDILRGIGFHDRMVLWIMKCVTTTSFSIIINSESQGYFKGGRGIRQGDPIKLKITHVCFADDLFMISHGDKESVRIMKDSIEEFGKVSGLLPNYNKSTIVFGSVKEKDRRDLLEVVPFKVEKLPIKYLGFWSLFMYIGPLFVFLLPQAIIDEINSLLKGFLWNQEKKANGRAKDAWKSLCKPKSQGGLGLKNLSIWNKALISKHQWHVAVDKDSLWVKWINTYKLKGRSIWEVNEEINDSWGWRNILKMRQLVKEAYIQKNCEIGNVIVQHDRVDQLMWRSKSGTLSKFSVKQAYYDIRNDEDQVRWSKLVWFSQNILKHAFILWLAILGRLTTQDKIRSWGSYDLMVCPLCCNEMDSHEHLFFQCEYSSSLWGMCADMQNGKSLNSIVRRLCLAASVYFIWQERNSRIFRDEKRKVKVLFKALCDTIKLRLYSLKVKATKDVINIRRPGKSECTTMVISKREMMFKENLFIKGVFGYCSHTIHRGLQRALYLGYVNLSPSFYLAGQWMGGSLASVLCKLGVKGTLIVIRWVTCIWQEASLVMLVCWSNVLGNKWEM</sequence>
<dbReference type="EMBL" id="BQNB010013170">
    <property type="protein sequence ID" value="GJT12708.1"/>
    <property type="molecule type" value="Genomic_DNA"/>
</dbReference>
<dbReference type="PANTHER" id="PTHR33116">
    <property type="entry name" value="REVERSE TRANSCRIPTASE ZINC-BINDING DOMAIN-CONTAINING PROTEIN-RELATED-RELATED"/>
    <property type="match status" value="1"/>
</dbReference>
<comment type="caution">
    <text evidence="3">The sequence shown here is derived from an EMBL/GenBank/DDBJ whole genome shotgun (WGS) entry which is preliminary data.</text>
</comment>
<reference evidence="3" key="1">
    <citation type="journal article" date="2022" name="Int. J. Mol. Sci.">
        <title>Draft Genome of Tanacetum Coccineum: Genomic Comparison of Closely Related Tanacetum-Family Plants.</title>
        <authorList>
            <person name="Yamashiro T."/>
            <person name="Shiraishi A."/>
            <person name="Nakayama K."/>
            <person name="Satake H."/>
        </authorList>
    </citation>
    <scope>NUCLEOTIDE SEQUENCE</scope>
</reference>
<dbReference type="GO" id="GO:0003964">
    <property type="term" value="F:RNA-directed DNA polymerase activity"/>
    <property type="evidence" value="ECO:0007669"/>
    <property type="project" value="UniProtKB-KW"/>
</dbReference>
<dbReference type="InterPro" id="IPR026960">
    <property type="entry name" value="RVT-Znf"/>
</dbReference>
<keyword evidence="1" id="KW-0812">Transmembrane</keyword>
<proteinExistence type="predicted"/>
<organism evidence="3 4">
    <name type="scientific">Tanacetum coccineum</name>
    <dbReference type="NCBI Taxonomy" id="301880"/>
    <lineage>
        <taxon>Eukaryota</taxon>
        <taxon>Viridiplantae</taxon>
        <taxon>Streptophyta</taxon>
        <taxon>Embryophyta</taxon>
        <taxon>Tracheophyta</taxon>
        <taxon>Spermatophyta</taxon>
        <taxon>Magnoliopsida</taxon>
        <taxon>eudicotyledons</taxon>
        <taxon>Gunneridae</taxon>
        <taxon>Pentapetalae</taxon>
        <taxon>asterids</taxon>
        <taxon>campanulids</taxon>
        <taxon>Asterales</taxon>
        <taxon>Asteraceae</taxon>
        <taxon>Asteroideae</taxon>
        <taxon>Anthemideae</taxon>
        <taxon>Anthemidinae</taxon>
        <taxon>Tanacetum</taxon>
    </lineage>
</organism>
<reference evidence="3" key="2">
    <citation type="submission" date="2022-01" db="EMBL/GenBank/DDBJ databases">
        <authorList>
            <person name="Yamashiro T."/>
            <person name="Shiraishi A."/>
            <person name="Satake H."/>
            <person name="Nakayama K."/>
        </authorList>
    </citation>
    <scope>NUCLEOTIDE SEQUENCE</scope>
</reference>
<dbReference type="Pfam" id="PF13966">
    <property type="entry name" value="zf-RVT"/>
    <property type="match status" value="1"/>
</dbReference>
<keyword evidence="3" id="KW-0695">RNA-directed DNA polymerase</keyword>
<evidence type="ECO:0000313" key="3">
    <source>
        <dbReference type="EMBL" id="GJT12708.1"/>
    </source>
</evidence>